<evidence type="ECO:0000256" key="1">
    <source>
        <dbReference type="ARBA" id="ARBA00004370"/>
    </source>
</evidence>
<keyword evidence="2" id="KW-0813">Transport</keyword>
<evidence type="ECO:0000313" key="9">
    <source>
        <dbReference type="EMBL" id="MFC3860524.1"/>
    </source>
</evidence>
<organism evidence="9 10">
    <name type="scientific">Deinococcus antarcticus</name>
    <dbReference type="NCBI Taxonomy" id="1298767"/>
    <lineage>
        <taxon>Bacteria</taxon>
        <taxon>Thermotogati</taxon>
        <taxon>Deinococcota</taxon>
        <taxon>Deinococci</taxon>
        <taxon>Deinococcales</taxon>
        <taxon>Deinococcaceae</taxon>
        <taxon>Deinococcus</taxon>
    </lineage>
</organism>
<keyword evidence="4" id="KW-0249">Electron transport</keyword>
<evidence type="ECO:0000259" key="8">
    <source>
        <dbReference type="Pfam" id="PF03188"/>
    </source>
</evidence>
<feature type="transmembrane region" description="Helical" evidence="7">
    <location>
        <begin position="33"/>
        <end position="52"/>
    </location>
</feature>
<keyword evidence="5 7" id="KW-1133">Transmembrane helix</keyword>
<accession>A0ABV8A517</accession>
<comment type="caution">
    <text evidence="9">The sequence shown here is derived from an EMBL/GenBank/DDBJ whole genome shotgun (WGS) entry which is preliminary data.</text>
</comment>
<evidence type="ECO:0000256" key="5">
    <source>
        <dbReference type="ARBA" id="ARBA00022989"/>
    </source>
</evidence>
<dbReference type="RefSeq" id="WP_380076670.1">
    <property type="nucleotide sequence ID" value="NZ_JBHRZF010000078.1"/>
</dbReference>
<dbReference type="NCBIfam" id="TIGR03987">
    <property type="entry name" value="HsmA family protein"/>
    <property type="match status" value="1"/>
</dbReference>
<evidence type="ECO:0000256" key="6">
    <source>
        <dbReference type="ARBA" id="ARBA00023136"/>
    </source>
</evidence>
<reference evidence="10" key="1">
    <citation type="journal article" date="2019" name="Int. J. Syst. Evol. Microbiol.">
        <title>The Global Catalogue of Microorganisms (GCM) 10K type strain sequencing project: providing services to taxonomists for standard genome sequencing and annotation.</title>
        <authorList>
            <consortium name="The Broad Institute Genomics Platform"/>
            <consortium name="The Broad Institute Genome Sequencing Center for Infectious Disease"/>
            <person name="Wu L."/>
            <person name="Ma J."/>
        </authorList>
    </citation>
    <scope>NUCLEOTIDE SEQUENCE [LARGE SCALE GENOMIC DNA]</scope>
    <source>
        <strain evidence="10">CCTCC AB 2013263</strain>
    </source>
</reference>
<dbReference type="InterPro" id="IPR006593">
    <property type="entry name" value="Cyt_b561/ferric_Rdtase_TM"/>
</dbReference>
<dbReference type="InterPro" id="IPR023813">
    <property type="entry name" value="HsmA-like"/>
</dbReference>
<keyword evidence="6 7" id="KW-0472">Membrane</keyword>
<comment type="subcellular location">
    <subcellularLocation>
        <location evidence="1">Membrane</location>
    </subcellularLocation>
</comment>
<evidence type="ECO:0000256" key="3">
    <source>
        <dbReference type="ARBA" id="ARBA00022692"/>
    </source>
</evidence>
<keyword evidence="10" id="KW-1185">Reference proteome</keyword>
<evidence type="ECO:0000313" key="10">
    <source>
        <dbReference type="Proteomes" id="UP001595748"/>
    </source>
</evidence>
<sequence length="126" mass="13697">MSLSFAVLAMTTAFISYSIGVFGEKRAGTIKPVHLVAFWFGLICDTAGTEVMRRIAAVSGLSGGMTFHAALGAVALVLMAIHASWATVTYFKANPITLKSFHRYSLGVWRLWMIPYVTGMVMGSMR</sequence>
<dbReference type="Proteomes" id="UP001595748">
    <property type="component" value="Unassembled WGS sequence"/>
</dbReference>
<feature type="transmembrane region" description="Helical" evidence="7">
    <location>
        <begin position="64"/>
        <end position="86"/>
    </location>
</feature>
<gene>
    <name evidence="9" type="ORF">ACFOPQ_07065</name>
</gene>
<proteinExistence type="predicted"/>
<evidence type="ECO:0000256" key="7">
    <source>
        <dbReference type="SAM" id="Phobius"/>
    </source>
</evidence>
<evidence type="ECO:0000256" key="2">
    <source>
        <dbReference type="ARBA" id="ARBA00022448"/>
    </source>
</evidence>
<protein>
    <submittedName>
        <fullName evidence="9">HsmA family protein</fullName>
    </submittedName>
</protein>
<dbReference type="EMBL" id="JBHRZF010000078">
    <property type="protein sequence ID" value="MFC3860524.1"/>
    <property type="molecule type" value="Genomic_DNA"/>
</dbReference>
<feature type="transmembrane region" description="Helical" evidence="7">
    <location>
        <begin position="106"/>
        <end position="125"/>
    </location>
</feature>
<name>A0ABV8A517_9DEIO</name>
<keyword evidence="3 7" id="KW-0812">Transmembrane</keyword>
<feature type="domain" description="Cytochrome b561" evidence="8">
    <location>
        <begin position="1"/>
        <end position="94"/>
    </location>
</feature>
<evidence type="ECO:0000256" key="4">
    <source>
        <dbReference type="ARBA" id="ARBA00022982"/>
    </source>
</evidence>
<dbReference type="Pfam" id="PF03188">
    <property type="entry name" value="Cytochrom_B561"/>
    <property type="match status" value="1"/>
</dbReference>